<sequence length="38" mass="4317">IGKDYGRNEPTLSSNKKLHEGGALKQKTPRMWGLMFLN</sequence>
<feature type="non-terminal residue" evidence="2">
    <location>
        <position position="1"/>
    </location>
</feature>
<dbReference type="EMBL" id="UINC01226416">
    <property type="protein sequence ID" value="SVE56890.1"/>
    <property type="molecule type" value="Genomic_DNA"/>
</dbReference>
<protein>
    <submittedName>
        <fullName evidence="2">Uncharacterized protein</fullName>
    </submittedName>
</protein>
<organism evidence="2">
    <name type="scientific">marine metagenome</name>
    <dbReference type="NCBI Taxonomy" id="408172"/>
    <lineage>
        <taxon>unclassified sequences</taxon>
        <taxon>metagenomes</taxon>
        <taxon>ecological metagenomes</taxon>
    </lineage>
</organism>
<feature type="region of interest" description="Disordered" evidence="1">
    <location>
        <begin position="1"/>
        <end position="24"/>
    </location>
</feature>
<proteinExistence type="predicted"/>
<evidence type="ECO:0000313" key="2">
    <source>
        <dbReference type="EMBL" id="SVE56890.1"/>
    </source>
</evidence>
<gene>
    <name evidence="2" type="ORF">METZ01_LOCUS509744</name>
</gene>
<accession>A0A383EKN7</accession>
<reference evidence="2" key="1">
    <citation type="submission" date="2018-05" db="EMBL/GenBank/DDBJ databases">
        <authorList>
            <person name="Lanie J.A."/>
            <person name="Ng W.-L."/>
            <person name="Kazmierczak K.M."/>
            <person name="Andrzejewski T.M."/>
            <person name="Davidsen T.M."/>
            <person name="Wayne K.J."/>
            <person name="Tettelin H."/>
            <person name="Glass J.I."/>
            <person name="Rusch D."/>
            <person name="Podicherti R."/>
            <person name="Tsui H.-C.T."/>
            <person name="Winkler M.E."/>
        </authorList>
    </citation>
    <scope>NUCLEOTIDE SEQUENCE</scope>
</reference>
<evidence type="ECO:0000256" key="1">
    <source>
        <dbReference type="SAM" id="MobiDB-lite"/>
    </source>
</evidence>
<dbReference type="AlphaFoldDB" id="A0A383EKN7"/>
<name>A0A383EKN7_9ZZZZ</name>